<dbReference type="InterPro" id="IPR003607">
    <property type="entry name" value="HD/PDEase_dom"/>
</dbReference>
<keyword evidence="3" id="KW-0597">Phosphoprotein</keyword>
<feature type="domain" description="GGDEF" evidence="5">
    <location>
        <begin position="668"/>
        <end position="793"/>
    </location>
</feature>
<dbReference type="InterPro" id="IPR052020">
    <property type="entry name" value="Cyclic_di-GMP/3'3'-cGAMP_PDE"/>
</dbReference>
<proteinExistence type="predicted"/>
<comment type="caution">
    <text evidence="7">The sequence shown here is derived from an EMBL/GenBank/DDBJ whole genome shotgun (WGS) entry which is preliminary data.</text>
</comment>
<dbReference type="PANTHER" id="PTHR45228">
    <property type="entry name" value="CYCLIC DI-GMP PHOSPHODIESTERASE TM_0186-RELATED"/>
    <property type="match status" value="1"/>
</dbReference>
<evidence type="ECO:0000259" key="6">
    <source>
        <dbReference type="PROSITE" id="PS51832"/>
    </source>
</evidence>
<protein>
    <recommendedName>
        <fullName evidence="1">Stage 0 sporulation protein A homolog</fullName>
    </recommendedName>
</protein>
<dbReference type="SMART" id="SM00448">
    <property type="entry name" value="REC"/>
    <property type="match status" value="1"/>
</dbReference>
<feature type="modified residue" description="4-aspartylphosphate" evidence="3">
    <location>
        <position position="55"/>
    </location>
</feature>
<dbReference type="Pfam" id="PF00072">
    <property type="entry name" value="Response_reg"/>
    <property type="match status" value="1"/>
</dbReference>
<dbReference type="AlphaFoldDB" id="A0AAW4VWG4"/>
<keyword evidence="7" id="KW-0548">Nucleotidyltransferase</keyword>
<dbReference type="PROSITE" id="PS50110">
    <property type="entry name" value="RESPONSE_REGULATORY"/>
    <property type="match status" value="1"/>
</dbReference>
<evidence type="ECO:0000259" key="4">
    <source>
        <dbReference type="PROSITE" id="PS50110"/>
    </source>
</evidence>
<dbReference type="InterPro" id="IPR043128">
    <property type="entry name" value="Rev_trsase/Diguanyl_cyclase"/>
</dbReference>
<comment type="function">
    <text evidence="2">May play the central regulatory role in sporulation. It may be an element of the effector pathway responsible for the activation of sporulation genes in response to nutritional stress. Spo0A may act in concert with spo0H (a sigma factor) to control the expression of some genes that are critical to the sporulation process.</text>
</comment>
<dbReference type="InterPro" id="IPR011006">
    <property type="entry name" value="CheY-like_superfamily"/>
</dbReference>
<sequence length="793" mass="90000">MKEKSTILIVDDSELNRTVLADILGDEYNFIEAENGARAIELLRTHTDIDLILLDMVMPEMNGFDVLIAMNNNRQIEDIPVVMISAENGIEHIERAYDLGVTDYISRPFDCMVVRRRVVNALILAAKQKRLMRLAAEQIYEKEKISDLMINIFSHIVEFRNGESGPHVLHIRTITEVLLNRLVQKTDRYSLTQEDIQLISSASALHDIGKVSIPDEIINKPGKLTKEEFEIMKSHTTVGADILHDLPFSNEEPLLKTAYEIARWHHERYDGRGYPDGLTGEEIPIAAQVVSVADVYDALTSVRCYKSAYDHETALRMIVNGECGTFNPLLLECLLDASLQIRERLLEANEGYTHSTARTQQLSTEMLLKQATPQVGRSIQALETERIKTEFFAKQSCGIQFDYDTATRTISVTDHTDTLPFTSRLYDAADTEKFTIFSKDDLNRLENALSATTRDAPDVSMPITLRFPEVGWEHEYMLAARALWSSDAKPRYLGAVGQFREPQTDIMLPEMQLPDSGAVTGRQLADSMQSMSRIFDVVRLVDPQRGELLQLNTDGTFSDRVLPCFPMWNHGKRCSRCISRRCMEEKTRMSKLELTDECAYQLISRYLVVDGRECVLELGSRLSDSVWVTSGGRQFRLDASHGEDFYLDPVTGAYGRRYLEDQQPELEKAEALAVIDIDNLKEINDEYGHLAGDAVLRHVANVILSRVNIADTLVRYGGDEFVLLLSHIPPEKFRSILERIRGAVYTTEIPQYENIHPTVSIGGVYQAHPLVEAIRRADKLMYWAKQKRNDVQT</sequence>
<evidence type="ECO:0000313" key="8">
    <source>
        <dbReference type="Proteomes" id="UP001298753"/>
    </source>
</evidence>
<dbReference type="GeneID" id="98659344"/>
<dbReference type="Pfam" id="PF00990">
    <property type="entry name" value="GGDEF"/>
    <property type="match status" value="1"/>
</dbReference>
<reference evidence="7 8" key="1">
    <citation type="submission" date="2021-10" db="EMBL/GenBank/DDBJ databases">
        <title>Anaerobic single-cell dispensing facilitates the cultivation of human gut bacteria.</title>
        <authorList>
            <person name="Afrizal A."/>
        </authorList>
    </citation>
    <scope>NUCLEOTIDE SEQUENCE [LARGE SCALE GENOMIC DNA]</scope>
    <source>
        <strain evidence="7 8">CLA-AA-H270</strain>
    </source>
</reference>
<keyword evidence="8" id="KW-1185">Reference proteome</keyword>
<evidence type="ECO:0000259" key="5">
    <source>
        <dbReference type="PROSITE" id="PS50887"/>
    </source>
</evidence>
<gene>
    <name evidence="7" type="ORF">LKD22_08695</name>
</gene>
<dbReference type="SUPFAM" id="SSF109604">
    <property type="entry name" value="HD-domain/PDEase-like"/>
    <property type="match status" value="1"/>
</dbReference>
<organism evidence="7 8">
    <name type="scientific">Agathobaculum butyriciproducens</name>
    <dbReference type="NCBI Taxonomy" id="1628085"/>
    <lineage>
        <taxon>Bacteria</taxon>
        <taxon>Bacillati</taxon>
        <taxon>Bacillota</taxon>
        <taxon>Clostridia</taxon>
        <taxon>Eubacteriales</taxon>
        <taxon>Butyricicoccaceae</taxon>
        <taxon>Agathobaculum</taxon>
    </lineage>
</organism>
<dbReference type="SUPFAM" id="SSF52172">
    <property type="entry name" value="CheY-like"/>
    <property type="match status" value="1"/>
</dbReference>
<dbReference type="Gene3D" id="3.30.70.270">
    <property type="match status" value="1"/>
</dbReference>
<dbReference type="PROSITE" id="PS51832">
    <property type="entry name" value="HD_GYP"/>
    <property type="match status" value="1"/>
</dbReference>
<dbReference type="Pfam" id="PF13487">
    <property type="entry name" value="HD_5"/>
    <property type="match status" value="1"/>
</dbReference>
<dbReference type="SMART" id="SM00471">
    <property type="entry name" value="HDc"/>
    <property type="match status" value="1"/>
</dbReference>
<dbReference type="InterPro" id="IPR029787">
    <property type="entry name" value="Nucleotide_cyclase"/>
</dbReference>
<dbReference type="Proteomes" id="UP001298753">
    <property type="component" value="Unassembled WGS sequence"/>
</dbReference>
<dbReference type="Gene3D" id="1.10.3210.10">
    <property type="entry name" value="Hypothetical protein af1432"/>
    <property type="match status" value="1"/>
</dbReference>
<evidence type="ECO:0000256" key="2">
    <source>
        <dbReference type="ARBA" id="ARBA00024867"/>
    </source>
</evidence>
<dbReference type="InterPro" id="IPR000160">
    <property type="entry name" value="GGDEF_dom"/>
</dbReference>
<dbReference type="InterPro" id="IPR001789">
    <property type="entry name" value="Sig_transdc_resp-reg_receiver"/>
</dbReference>
<dbReference type="InterPro" id="IPR037522">
    <property type="entry name" value="HD_GYP_dom"/>
</dbReference>
<dbReference type="EMBL" id="JAJEPX010000025">
    <property type="protein sequence ID" value="MCC2177200.1"/>
    <property type="molecule type" value="Genomic_DNA"/>
</dbReference>
<keyword evidence="7" id="KW-0808">Transferase</keyword>
<feature type="domain" description="HD-GYP" evidence="6">
    <location>
        <begin position="142"/>
        <end position="350"/>
    </location>
</feature>
<name>A0AAW4VWG4_9FIRM</name>
<evidence type="ECO:0000256" key="1">
    <source>
        <dbReference type="ARBA" id="ARBA00018672"/>
    </source>
</evidence>
<dbReference type="PROSITE" id="PS50887">
    <property type="entry name" value="GGDEF"/>
    <property type="match status" value="1"/>
</dbReference>
<evidence type="ECO:0000256" key="3">
    <source>
        <dbReference type="PROSITE-ProRule" id="PRU00169"/>
    </source>
</evidence>
<accession>A0AAW4VWG4</accession>
<dbReference type="RefSeq" id="WP_227600842.1">
    <property type="nucleotide sequence ID" value="NZ_JAJEPX010000025.1"/>
</dbReference>
<dbReference type="GO" id="GO:0016779">
    <property type="term" value="F:nucleotidyltransferase activity"/>
    <property type="evidence" value="ECO:0007669"/>
    <property type="project" value="UniProtKB-KW"/>
</dbReference>
<dbReference type="GO" id="GO:0000160">
    <property type="term" value="P:phosphorelay signal transduction system"/>
    <property type="evidence" value="ECO:0007669"/>
    <property type="project" value="InterPro"/>
</dbReference>
<dbReference type="SMART" id="SM00267">
    <property type="entry name" value="GGDEF"/>
    <property type="match status" value="1"/>
</dbReference>
<dbReference type="Gene3D" id="3.40.50.2300">
    <property type="match status" value="1"/>
</dbReference>
<dbReference type="CDD" id="cd01949">
    <property type="entry name" value="GGDEF"/>
    <property type="match status" value="1"/>
</dbReference>
<dbReference type="NCBIfam" id="TIGR00254">
    <property type="entry name" value="GGDEF"/>
    <property type="match status" value="1"/>
</dbReference>
<dbReference type="CDD" id="cd00077">
    <property type="entry name" value="HDc"/>
    <property type="match status" value="1"/>
</dbReference>
<evidence type="ECO:0000313" key="7">
    <source>
        <dbReference type="EMBL" id="MCC2177200.1"/>
    </source>
</evidence>
<feature type="domain" description="Response regulatory" evidence="4">
    <location>
        <begin position="6"/>
        <end position="122"/>
    </location>
</feature>
<dbReference type="SUPFAM" id="SSF55073">
    <property type="entry name" value="Nucleotide cyclase"/>
    <property type="match status" value="1"/>
</dbReference>